<dbReference type="EMBL" id="KI392588">
    <property type="protein sequence ID" value="ERN13272.1"/>
    <property type="molecule type" value="Genomic_DNA"/>
</dbReference>
<reference evidence="3" key="1">
    <citation type="journal article" date="2013" name="Science">
        <title>The Amborella genome and the evolution of flowering plants.</title>
        <authorList>
            <consortium name="Amborella Genome Project"/>
        </authorList>
    </citation>
    <scope>NUCLEOTIDE SEQUENCE [LARGE SCALE GENOMIC DNA]</scope>
</reference>
<sequence>MPLPPGVVTPTLGDVTWILGVRSEGKNFLSIPPEASADLDEVVMGLINMTHSSIRGGGKDRIYLKRREVWRGIRGGGKDRIYLKRRETGASIGKGPALAGDIAEHVFPESKESEQAEGPTMEEEGDHEAEETVSGIII</sequence>
<evidence type="ECO:0000313" key="2">
    <source>
        <dbReference type="EMBL" id="ERN13272.1"/>
    </source>
</evidence>
<dbReference type="AlphaFoldDB" id="W1PTD3"/>
<gene>
    <name evidence="2" type="ORF">AMTR_s00041p00021370</name>
</gene>
<dbReference type="Gramene" id="ERN13272">
    <property type="protein sequence ID" value="ERN13272"/>
    <property type="gene ID" value="AMTR_s00041p00021370"/>
</dbReference>
<feature type="compositionally biased region" description="Acidic residues" evidence="1">
    <location>
        <begin position="120"/>
        <end position="131"/>
    </location>
</feature>
<name>W1PTD3_AMBTC</name>
<evidence type="ECO:0000256" key="1">
    <source>
        <dbReference type="SAM" id="MobiDB-lite"/>
    </source>
</evidence>
<feature type="region of interest" description="Disordered" evidence="1">
    <location>
        <begin position="108"/>
        <end position="138"/>
    </location>
</feature>
<evidence type="ECO:0000313" key="3">
    <source>
        <dbReference type="Proteomes" id="UP000017836"/>
    </source>
</evidence>
<dbReference type="Proteomes" id="UP000017836">
    <property type="component" value="Unassembled WGS sequence"/>
</dbReference>
<accession>W1PTD3</accession>
<protein>
    <submittedName>
        <fullName evidence="2">Uncharacterized protein</fullName>
    </submittedName>
</protein>
<dbReference type="HOGENOM" id="CLU_1857957_0_0_1"/>
<organism evidence="2 3">
    <name type="scientific">Amborella trichopoda</name>
    <dbReference type="NCBI Taxonomy" id="13333"/>
    <lineage>
        <taxon>Eukaryota</taxon>
        <taxon>Viridiplantae</taxon>
        <taxon>Streptophyta</taxon>
        <taxon>Embryophyta</taxon>
        <taxon>Tracheophyta</taxon>
        <taxon>Spermatophyta</taxon>
        <taxon>Magnoliopsida</taxon>
        <taxon>Amborellales</taxon>
        <taxon>Amborellaceae</taxon>
        <taxon>Amborella</taxon>
    </lineage>
</organism>
<keyword evidence="3" id="KW-1185">Reference proteome</keyword>
<proteinExistence type="predicted"/>